<feature type="compositionally biased region" description="Polar residues" evidence="2">
    <location>
        <begin position="128"/>
        <end position="150"/>
    </location>
</feature>
<feature type="coiled-coil region" evidence="1">
    <location>
        <begin position="362"/>
        <end position="426"/>
    </location>
</feature>
<feature type="compositionally biased region" description="Basic and acidic residues" evidence="2">
    <location>
        <begin position="533"/>
        <end position="542"/>
    </location>
</feature>
<feature type="coiled-coil region" evidence="1">
    <location>
        <begin position="228"/>
        <end position="329"/>
    </location>
</feature>
<protein>
    <submittedName>
        <fullName evidence="3">Uncharacterized protein</fullName>
    </submittedName>
</protein>
<feature type="region of interest" description="Disordered" evidence="2">
    <location>
        <begin position="493"/>
        <end position="551"/>
    </location>
</feature>
<organism evidence="3 4">
    <name type="scientific">Geranomyces variabilis</name>
    <dbReference type="NCBI Taxonomy" id="109894"/>
    <lineage>
        <taxon>Eukaryota</taxon>
        <taxon>Fungi</taxon>
        <taxon>Fungi incertae sedis</taxon>
        <taxon>Chytridiomycota</taxon>
        <taxon>Chytridiomycota incertae sedis</taxon>
        <taxon>Chytridiomycetes</taxon>
        <taxon>Spizellomycetales</taxon>
        <taxon>Powellomycetaceae</taxon>
        <taxon>Geranomyces</taxon>
    </lineage>
</organism>
<comment type="caution">
    <text evidence="3">The sequence shown here is derived from an EMBL/GenBank/DDBJ whole genome shotgun (WGS) entry which is preliminary data.</text>
</comment>
<name>A0AAD5TI57_9FUNG</name>
<proteinExistence type="predicted"/>
<feature type="region of interest" description="Disordered" evidence="2">
    <location>
        <begin position="56"/>
        <end position="177"/>
    </location>
</feature>
<evidence type="ECO:0000313" key="3">
    <source>
        <dbReference type="EMBL" id="KAJ3176709.1"/>
    </source>
</evidence>
<evidence type="ECO:0000256" key="2">
    <source>
        <dbReference type="SAM" id="MobiDB-lite"/>
    </source>
</evidence>
<feature type="compositionally biased region" description="Basic and acidic residues" evidence="2">
    <location>
        <begin position="493"/>
        <end position="510"/>
    </location>
</feature>
<sequence length="551" mass="60647">MRSLTWFKGQCAQVKAFLRPTQPAAAVAQTPTLAAADAAEAPHDGADQDSQVTLYHYNEANGSGDVNAPGSSSENQTEPIHEEGGEEPEQERRHSDLGPAILLTPPTPSEELGHMDLDSDNDEDQLPSVETTEPSSATEIQQGESSSATQLDKPAESATSSTAQNETENSSAATSVIASKDDWVKPLQTETTARLQKELWKAREQRDDFHRQLAAANLEINKRRSDILLFERNRKQDIEHALQEQKEDLFAHMTELKSRNTELEANMATLIEQLKTLQRKMAEVQAQCGVLGLEISRLTATLVDRDKNIKSLEAELRESKAAGEALAEKCQQTLDIKKGIEQAAEAIEQRLHAQSVALTGELNEKRAEIAALQSDLEAHRIALADRNGTVAYLSASLAEVEAETAVSQLRERIKSLVDRVENWRQDEYKCVSECQQIAAALSALIDERENKPVIPGPLRCETMFTVRHAANAHAVQPPSARSPLLDVLEEAVHEYQDSPGSSEHDNRSETEMSGPKAAQSPVPPPPRNQQVNLRERGPRDRVPSSQTFGKE</sequence>
<evidence type="ECO:0000256" key="1">
    <source>
        <dbReference type="SAM" id="Coils"/>
    </source>
</evidence>
<reference evidence="3" key="1">
    <citation type="submission" date="2020-05" db="EMBL/GenBank/DDBJ databases">
        <title>Phylogenomic resolution of chytrid fungi.</title>
        <authorList>
            <person name="Stajich J.E."/>
            <person name="Amses K."/>
            <person name="Simmons R."/>
            <person name="Seto K."/>
            <person name="Myers J."/>
            <person name="Bonds A."/>
            <person name="Quandt C.A."/>
            <person name="Barry K."/>
            <person name="Liu P."/>
            <person name="Grigoriev I."/>
            <person name="Longcore J.E."/>
            <person name="James T.Y."/>
        </authorList>
    </citation>
    <scope>NUCLEOTIDE SEQUENCE</scope>
    <source>
        <strain evidence="3">JEL0379</strain>
    </source>
</reference>
<dbReference type="EMBL" id="JADGJQ010000038">
    <property type="protein sequence ID" value="KAJ3176709.1"/>
    <property type="molecule type" value="Genomic_DNA"/>
</dbReference>
<keyword evidence="1" id="KW-0175">Coiled coil</keyword>
<gene>
    <name evidence="3" type="ORF">HDU87_004848</name>
</gene>
<dbReference type="Proteomes" id="UP001212152">
    <property type="component" value="Unassembled WGS sequence"/>
</dbReference>
<accession>A0AAD5TI57</accession>
<keyword evidence="4" id="KW-1185">Reference proteome</keyword>
<evidence type="ECO:0000313" key="4">
    <source>
        <dbReference type="Proteomes" id="UP001212152"/>
    </source>
</evidence>
<feature type="compositionally biased region" description="Polar residues" evidence="2">
    <location>
        <begin position="157"/>
        <end position="177"/>
    </location>
</feature>
<dbReference type="AlphaFoldDB" id="A0AAD5TI57"/>